<sequence>MEKEKIIIDDMTKELAEICLQMKEKQDEYNNEEEFEDDITTECAKILKKYCKDNNFKFYFTIEDKVIHNEEAKLINLIPLDEYTYTLMNEKMGDMKTKKCIWDTDTQQYKDFSEIGE</sequence>
<organism evidence="1">
    <name type="scientific">Myoviridae sp. ctWb16</name>
    <dbReference type="NCBI Taxonomy" id="2827690"/>
    <lineage>
        <taxon>Viruses</taxon>
        <taxon>Duplodnaviria</taxon>
        <taxon>Heunggongvirae</taxon>
        <taxon>Uroviricota</taxon>
        <taxon>Caudoviricetes</taxon>
    </lineage>
</organism>
<accession>A0A8S5T1B0</accession>
<name>A0A8S5T1B0_9CAUD</name>
<evidence type="ECO:0000313" key="1">
    <source>
        <dbReference type="EMBL" id="DAF56735.1"/>
    </source>
</evidence>
<dbReference type="EMBL" id="BK032721">
    <property type="protein sequence ID" value="DAF56735.1"/>
    <property type="molecule type" value="Genomic_DNA"/>
</dbReference>
<proteinExistence type="predicted"/>
<reference evidence="1" key="1">
    <citation type="journal article" date="2021" name="Proc. Natl. Acad. Sci. U.S.A.">
        <title>A Catalog of Tens of Thousands of Viruses from Human Metagenomes Reveals Hidden Associations with Chronic Diseases.</title>
        <authorList>
            <person name="Tisza M.J."/>
            <person name="Buck C.B."/>
        </authorList>
    </citation>
    <scope>NUCLEOTIDE SEQUENCE</scope>
    <source>
        <strain evidence="1">CtWb16</strain>
    </source>
</reference>
<protein>
    <submittedName>
        <fullName evidence="1">Uncharacterized protein</fullName>
    </submittedName>
</protein>